<evidence type="ECO:0000256" key="3">
    <source>
        <dbReference type="ARBA" id="ARBA00023326"/>
    </source>
</evidence>
<keyword evidence="5" id="KW-0812">Transmembrane</keyword>
<gene>
    <name evidence="7" type="ORF">Ani05nite_04250</name>
</gene>
<accession>A0A919JCY6</accession>
<sequence>MASADVVIGPRRRRWRSRGGLVTLGTVLSLVTGLGLTVLGLGAADQAVASYDAASWVWSRTKGETARINGITARVDTRVNVPQARGHQVQVSQNDRFVIMRDLQTGVISSMDLSSLQVFVSPSPTTAGLGVSVALHEDAAFVIDAVQGEVRQLDPRSLSPIGESLRYPPGITGGVFDGEGKLWIAVPSEGTVSAITAAPLPDGSATGGTGGGQPSAVGPALVRTEAVAAASHDLTLSTLEDGVAVLDRTTNKLTTFRGDQRSDQVLPLTGPGTLPEHTDGAVVPVTVPDARHVYAVPTTGGVADFVVPGDGGELQPAVAWEGFFYIADESTGTVHVFDAAGRAQKGIDFKDAGGPLELEVRENYLFINAPGASTARVVDNAHQVRVVDKYADDVLGGDPPPTPPAPPPPPQKPKKPPVSKPGAPRNVRAAAGNAEVRVSWQAAPANGAEITRYVVEGADKTFQVGANQRSLNVTGLTNGETYRFAVHAVNKKGDGPARSSNAVRPTAEVPDAPTAATAQAKPDGTVSVSWPAANGQGLEIERYAVTAVSDGTAAPIGEVKGETSLTIKDGELEYGKQYAFSVVAINERGAGSKASPVSNSVVPFTTPDRPENIDAATVSDQAGTIKVTWTAPVENGRPITKYVVAAGGRSTEVTDGTGVTLNGFDTGATVSVEVRAVNEAGESEAATATAKTLPKPVVTITGSSATYNTATVTFSVNAGGAQATCTAKTTPGGATASGSCSSLKVTGLEPSTGYTFSVTAKTAAGTSDAQARAQRTDALYGTATCKNGENGDTATYCDKDRDGRNGNEIFSITQQDDDKQVGWAKPGTRLESFCKKKGEEVYAYIYNNDKRSTWWVQVDYKGKNYIPFAWLNLDGGDDINDLPTC</sequence>
<dbReference type="SMART" id="SM00060">
    <property type="entry name" value="FN3"/>
    <property type="match status" value="4"/>
</dbReference>
<feature type="transmembrane region" description="Helical" evidence="5">
    <location>
        <begin position="21"/>
        <end position="44"/>
    </location>
</feature>
<dbReference type="InterPro" id="IPR013783">
    <property type="entry name" value="Ig-like_fold"/>
</dbReference>
<protein>
    <recommendedName>
        <fullName evidence="6">Fibronectin type-III domain-containing protein</fullName>
    </recommendedName>
</protein>
<dbReference type="PROSITE" id="PS50853">
    <property type="entry name" value="FN3"/>
    <property type="match status" value="3"/>
</dbReference>
<keyword evidence="3" id="KW-0119">Carbohydrate metabolism</keyword>
<feature type="region of interest" description="Disordered" evidence="4">
    <location>
        <begin position="492"/>
        <end position="526"/>
    </location>
</feature>
<dbReference type="Proteomes" id="UP000647172">
    <property type="component" value="Unassembled WGS sequence"/>
</dbReference>
<evidence type="ECO:0000256" key="5">
    <source>
        <dbReference type="SAM" id="Phobius"/>
    </source>
</evidence>
<dbReference type="AlphaFoldDB" id="A0A919JCY6"/>
<dbReference type="PANTHER" id="PTHR13817">
    <property type="entry name" value="TITIN"/>
    <property type="match status" value="1"/>
</dbReference>
<keyword evidence="5" id="KW-1133">Transmembrane helix</keyword>
<feature type="compositionally biased region" description="Pro residues" evidence="4">
    <location>
        <begin position="398"/>
        <end position="411"/>
    </location>
</feature>
<evidence type="ECO:0000259" key="6">
    <source>
        <dbReference type="PROSITE" id="PS50853"/>
    </source>
</evidence>
<feature type="domain" description="Fibronectin type-III" evidence="6">
    <location>
        <begin position="420"/>
        <end position="509"/>
    </location>
</feature>
<feature type="domain" description="Fibronectin type-III" evidence="6">
    <location>
        <begin position="609"/>
        <end position="696"/>
    </location>
</feature>
<dbReference type="RefSeq" id="WP_203763766.1">
    <property type="nucleotide sequence ID" value="NZ_BAAAYJ010000088.1"/>
</dbReference>
<feature type="domain" description="Fibronectin type-III" evidence="6">
    <location>
        <begin position="512"/>
        <end position="608"/>
    </location>
</feature>
<dbReference type="Pfam" id="PF00041">
    <property type="entry name" value="fn3"/>
    <property type="match status" value="3"/>
</dbReference>
<feature type="region of interest" description="Disordered" evidence="4">
    <location>
        <begin position="392"/>
        <end position="426"/>
    </location>
</feature>
<evidence type="ECO:0000256" key="2">
    <source>
        <dbReference type="ARBA" id="ARBA00023295"/>
    </source>
</evidence>
<keyword evidence="3" id="KW-0624">Polysaccharide degradation</keyword>
<dbReference type="GO" id="GO:0016798">
    <property type="term" value="F:hydrolase activity, acting on glycosyl bonds"/>
    <property type="evidence" value="ECO:0007669"/>
    <property type="project" value="UniProtKB-KW"/>
</dbReference>
<dbReference type="GO" id="GO:0000272">
    <property type="term" value="P:polysaccharide catabolic process"/>
    <property type="evidence" value="ECO:0007669"/>
    <property type="project" value="UniProtKB-KW"/>
</dbReference>
<evidence type="ECO:0000313" key="7">
    <source>
        <dbReference type="EMBL" id="GIE46891.1"/>
    </source>
</evidence>
<name>A0A919JCY6_9ACTN</name>
<proteinExistence type="predicted"/>
<dbReference type="Gene3D" id="2.60.40.10">
    <property type="entry name" value="Immunoglobulins"/>
    <property type="match status" value="4"/>
</dbReference>
<keyword evidence="8" id="KW-1185">Reference proteome</keyword>
<dbReference type="InterPro" id="IPR050964">
    <property type="entry name" value="Striated_Muscle_Regulatory"/>
</dbReference>
<reference evidence="7" key="1">
    <citation type="submission" date="2021-01" db="EMBL/GenBank/DDBJ databases">
        <title>Whole genome shotgun sequence of Actinoplanes nipponensis NBRC 14063.</title>
        <authorList>
            <person name="Komaki H."/>
            <person name="Tamura T."/>
        </authorList>
    </citation>
    <scope>NUCLEOTIDE SEQUENCE</scope>
    <source>
        <strain evidence="7">NBRC 14063</strain>
    </source>
</reference>
<dbReference type="InterPro" id="IPR003961">
    <property type="entry name" value="FN3_dom"/>
</dbReference>
<keyword evidence="1" id="KW-0677">Repeat</keyword>
<keyword evidence="2" id="KW-0378">Hydrolase</keyword>
<evidence type="ECO:0000256" key="1">
    <source>
        <dbReference type="ARBA" id="ARBA00022737"/>
    </source>
</evidence>
<evidence type="ECO:0000256" key="4">
    <source>
        <dbReference type="SAM" id="MobiDB-lite"/>
    </source>
</evidence>
<dbReference type="SUPFAM" id="SSF101898">
    <property type="entry name" value="NHL repeat"/>
    <property type="match status" value="1"/>
</dbReference>
<dbReference type="InterPro" id="IPR036116">
    <property type="entry name" value="FN3_sf"/>
</dbReference>
<dbReference type="CDD" id="cd00063">
    <property type="entry name" value="FN3"/>
    <property type="match status" value="3"/>
</dbReference>
<dbReference type="PANTHER" id="PTHR13817:SF73">
    <property type="entry name" value="FIBRONECTIN TYPE-III DOMAIN-CONTAINING PROTEIN"/>
    <property type="match status" value="1"/>
</dbReference>
<dbReference type="EMBL" id="BOMQ01000008">
    <property type="protein sequence ID" value="GIE46891.1"/>
    <property type="molecule type" value="Genomic_DNA"/>
</dbReference>
<keyword evidence="2" id="KW-0326">Glycosidase</keyword>
<dbReference type="SUPFAM" id="SSF49265">
    <property type="entry name" value="Fibronectin type III"/>
    <property type="match status" value="2"/>
</dbReference>
<evidence type="ECO:0000313" key="8">
    <source>
        <dbReference type="Proteomes" id="UP000647172"/>
    </source>
</evidence>
<keyword evidence="5" id="KW-0472">Membrane</keyword>
<comment type="caution">
    <text evidence="7">The sequence shown here is derived from an EMBL/GenBank/DDBJ whole genome shotgun (WGS) entry which is preliminary data.</text>
</comment>
<organism evidence="7 8">
    <name type="scientific">Actinoplanes nipponensis</name>
    <dbReference type="NCBI Taxonomy" id="135950"/>
    <lineage>
        <taxon>Bacteria</taxon>
        <taxon>Bacillati</taxon>
        <taxon>Actinomycetota</taxon>
        <taxon>Actinomycetes</taxon>
        <taxon>Micromonosporales</taxon>
        <taxon>Micromonosporaceae</taxon>
        <taxon>Actinoplanes</taxon>
    </lineage>
</organism>